<dbReference type="EMBL" id="DVML01000010">
    <property type="protein sequence ID" value="HIU22287.1"/>
    <property type="molecule type" value="Genomic_DNA"/>
</dbReference>
<proteinExistence type="predicted"/>
<reference evidence="1" key="1">
    <citation type="submission" date="2020-10" db="EMBL/GenBank/DDBJ databases">
        <authorList>
            <person name="Gilroy R."/>
        </authorList>
    </citation>
    <scope>NUCLEOTIDE SEQUENCE</scope>
    <source>
        <strain evidence="1">CHK197-8231</strain>
    </source>
</reference>
<reference evidence="1" key="2">
    <citation type="journal article" date="2021" name="PeerJ">
        <title>Extensive microbial diversity within the chicken gut microbiome revealed by metagenomics and culture.</title>
        <authorList>
            <person name="Gilroy R."/>
            <person name="Ravi A."/>
            <person name="Getino M."/>
            <person name="Pursley I."/>
            <person name="Horton D.L."/>
            <person name="Alikhan N.F."/>
            <person name="Baker D."/>
            <person name="Gharbi K."/>
            <person name="Hall N."/>
            <person name="Watson M."/>
            <person name="Adriaenssens E.M."/>
            <person name="Foster-Nyarko E."/>
            <person name="Jarju S."/>
            <person name="Secka A."/>
            <person name="Antonio M."/>
            <person name="Oren A."/>
            <person name="Chaudhuri R.R."/>
            <person name="La Ragione R."/>
            <person name="Hildebrand F."/>
            <person name="Pallen M.J."/>
        </authorList>
    </citation>
    <scope>NUCLEOTIDE SEQUENCE</scope>
    <source>
        <strain evidence="1">CHK197-8231</strain>
    </source>
</reference>
<evidence type="ECO:0000313" key="2">
    <source>
        <dbReference type="Proteomes" id="UP000824087"/>
    </source>
</evidence>
<sequence length="386" mass="45581">MNELYLGKIEYHGETIEVSYSYDSEVYLFRGDQIVDTFLGEYEGNNHNAHLLHSEGINFGHQYMIVLYCMKEELQYLIQRGREFIISFENPFNKKSIDIKAMSKRERILLLNQAIEKNKRLSQWEKDQLYQLNYYLKTAPCMDFKRLYELYRTVRMRQKDFHDNFSGTYDQSCNLLGYQEKEQFLLDHEKIHLLTNHKEKGSCGVQKNSEIGYKTTEGLADLISAEYYGYPLIDDLYYKVPALVISMLSEMIDPNLFHVANNTGNFNFVKNELRLIDSTLNPDRLFALVDFLSDLLETGINVDYSNLIYEILKMLDQYCYANNNGYLKDNKVLATYGNMFLEDVEEGVFVPHFNEELMERFPAPIFYKIGEDVEELIQFQKRKKVF</sequence>
<comment type="caution">
    <text evidence="1">The sequence shown here is derived from an EMBL/GenBank/DDBJ whole genome shotgun (WGS) entry which is preliminary data.</text>
</comment>
<evidence type="ECO:0000313" key="1">
    <source>
        <dbReference type="EMBL" id="HIU22287.1"/>
    </source>
</evidence>
<protein>
    <submittedName>
        <fullName evidence="1">Uncharacterized protein</fullName>
    </submittedName>
</protein>
<dbReference type="AlphaFoldDB" id="A0A9D1HUJ1"/>
<organism evidence="1 2">
    <name type="scientific">Candidatus Fimihabitans intestinipullorum</name>
    <dbReference type="NCBI Taxonomy" id="2840820"/>
    <lineage>
        <taxon>Bacteria</taxon>
        <taxon>Bacillati</taxon>
        <taxon>Mycoplasmatota</taxon>
        <taxon>Mycoplasmatota incertae sedis</taxon>
        <taxon>Candidatus Fimihabitans</taxon>
    </lineage>
</organism>
<gene>
    <name evidence="1" type="ORF">IAD49_01760</name>
</gene>
<name>A0A9D1HUJ1_9BACT</name>
<accession>A0A9D1HUJ1</accession>
<dbReference type="Proteomes" id="UP000824087">
    <property type="component" value="Unassembled WGS sequence"/>
</dbReference>